<dbReference type="PANTHER" id="PTHR43211:SF1">
    <property type="entry name" value="BLL6422 PROTEIN"/>
    <property type="match status" value="1"/>
</dbReference>
<organism evidence="3">
    <name type="scientific">marine metagenome</name>
    <dbReference type="NCBI Taxonomy" id="408172"/>
    <lineage>
        <taxon>unclassified sequences</taxon>
        <taxon>metagenomes</taxon>
        <taxon>ecological metagenomes</taxon>
    </lineage>
</organism>
<dbReference type="InterPro" id="IPR041072">
    <property type="entry name" value="FAA_hydro_N"/>
</dbReference>
<proteinExistence type="predicted"/>
<reference evidence="3" key="1">
    <citation type="submission" date="2018-05" db="EMBL/GenBank/DDBJ databases">
        <authorList>
            <person name="Lanie J.A."/>
            <person name="Ng W.-L."/>
            <person name="Kazmierczak K.M."/>
            <person name="Andrzejewski T.M."/>
            <person name="Davidsen T.M."/>
            <person name="Wayne K.J."/>
            <person name="Tettelin H."/>
            <person name="Glass J.I."/>
            <person name="Rusch D."/>
            <person name="Podicherti R."/>
            <person name="Tsui H.-C.T."/>
            <person name="Winkler M.E."/>
        </authorList>
    </citation>
    <scope>NUCLEOTIDE SEQUENCE</scope>
</reference>
<evidence type="ECO:0000259" key="2">
    <source>
        <dbReference type="Pfam" id="PF18288"/>
    </source>
</evidence>
<dbReference type="InterPro" id="IPR036663">
    <property type="entry name" value="Fumarylacetoacetase_C_sf"/>
</dbReference>
<name>A0A382CAP8_9ZZZZ</name>
<dbReference type="SUPFAM" id="SSF56529">
    <property type="entry name" value="FAH"/>
    <property type="match status" value="1"/>
</dbReference>
<dbReference type="AlphaFoldDB" id="A0A382CAP8"/>
<evidence type="ECO:0000313" key="3">
    <source>
        <dbReference type="EMBL" id="SVB22323.1"/>
    </source>
</evidence>
<evidence type="ECO:0008006" key="4">
    <source>
        <dbReference type="Google" id="ProtNLM"/>
    </source>
</evidence>
<dbReference type="GO" id="GO:0003824">
    <property type="term" value="F:catalytic activity"/>
    <property type="evidence" value="ECO:0007669"/>
    <property type="project" value="InterPro"/>
</dbReference>
<dbReference type="Gene3D" id="3.90.850.10">
    <property type="entry name" value="Fumarylacetoacetase-like, C-terminal domain"/>
    <property type="match status" value="1"/>
</dbReference>
<feature type="domain" description="Fumarylacetoacetase N-terminal" evidence="2">
    <location>
        <begin position="1"/>
        <end position="77"/>
    </location>
</feature>
<dbReference type="EMBL" id="UINC01033285">
    <property type="protein sequence ID" value="SVB22323.1"/>
    <property type="molecule type" value="Genomic_DNA"/>
</dbReference>
<dbReference type="Pfam" id="PF18288">
    <property type="entry name" value="FAA_hydro_N_2"/>
    <property type="match status" value="1"/>
</dbReference>
<dbReference type="Pfam" id="PF01557">
    <property type="entry name" value="FAA_hydrolase"/>
    <property type="match status" value="1"/>
</dbReference>
<dbReference type="InterPro" id="IPR011234">
    <property type="entry name" value="Fumarylacetoacetase-like_C"/>
</dbReference>
<accession>A0A382CAP8</accession>
<dbReference type="PANTHER" id="PTHR43211">
    <property type="entry name" value="FUMARYLACETOACETATE HYDROLASE"/>
    <property type="match status" value="1"/>
</dbReference>
<sequence>MKLATLNNGTRDGGLIVVNRSLTEYVSAPADIPTMQSALDDWANSSNMLLQLFNDLEAGKLQSNKLKIEELMAPLPRAYQWLDGSAFLNHVQLVRKARGVEMPEEFLEDPLMYQGGSDTMLGSRDDIEVVDFKQGVDLEAEVVVVTNDLRMNASVEEAGEAIILISIINDVSLRAIIPPELKKGFGFVHGKPPTAFAPVFATLDELGDQWQNFKVHLPMRTWINDEWFGNPNCGVEMQFNFAQLVAHAATTRPLKAGSIIGSGTISNSDETLGFSCLAEKRTIETIKTGSPSTPFLQLGDSVKIEILDTNGKSIFGSIEQTITQAG</sequence>
<protein>
    <recommendedName>
        <fullName evidence="4">Fumarylacetoacetase-like C-terminal domain-containing protein</fullName>
    </recommendedName>
</protein>
<evidence type="ECO:0000259" key="1">
    <source>
        <dbReference type="Pfam" id="PF01557"/>
    </source>
</evidence>
<feature type="domain" description="Fumarylacetoacetase-like C-terminal" evidence="1">
    <location>
        <begin position="83"/>
        <end position="322"/>
    </location>
</feature>
<gene>
    <name evidence="3" type="ORF">METZ01_LOCUS175177</name>
</gene>